<evidence type="ECO:0000313" key="7">
    <source>
        <dbReference type="Proteomes" id="UP000813463"/>
    </source>
</evidence>
<evidence type="ECO:0000256" key="5">
    <source>
        <dbReference type="ARBA" id="ARBA00023242"/>
    </source>
</evidence>
<feature type="domain" description="TF-B3" evidence="6">
    <location>
        <begin position="190"/>
        <end position="287"/>
    </location>
</feature>
<reference evidence="7" key="1">
    <citation type="journal article" date="2021" name="Nat. Commun.">
        <title>Genomic analyses provide insights into spinach domestication and the genetic basis of agronomic traits.</title>
        <authorList>
            <person name="Cai X."/>
            <person name="Sun X."/>
            <person name="Xu C."/>
            <person name="Sun H."/>
            <person name="Wang X."/>
            <person name="Ge C."/>
            <person name="Zhang Z."/>
            <person name="Wang Q."/>
            <person name="Fei Z."/>
            <person name="Jiao C."/>
            <person name="Wang Q."/>
        </authorList>
    </citation>
    <scope>NUCLEOTIDE SEQUENCE [LARGE SCALE GENOMIC DNA]</scope>
    <source>
        <strain evidence="7">cv. Varoflay</strain>
    </source>
</reference>
<dbReference type="Proteomes" id="UP000813463">
    <property type="component" value="Chromosome 3"/>
</dbReference>
<keyword evidence="7" id="KW-1185">Reference proteome</keyword>
<protein>
    <submittedName>
        <fullName evidence="8">B3 domain-containing protein_Os12g40080</fullName>
    </submittedName>
</protein>
<organism evidence="7 8">
    <name type="scientific">Spinacia oleracea</name>
    <name type="common">Spinach</name>
    <dbReference type="NCBI Taxonomy" id="3562"/>
    <lineage>
        <taxon>Eukaryota</taxon>
        <taxon>Viridiplantae</taxon>
        <taxon>Streptophyta</taxon>
        <taxon>Embryophyta</taxon>
        <taxon>Tracheophyta</taxon>
        <taxon>Spermatophyta</taxon>
        <taxon>Magnoliopsida</taxon>
        <taxon>eudicotyledons</taxon>
        <taxon>Gunneridae</taxon>
        <taxon>Pentapetalae</taxon>
        <taxon>Caryophyllales</taxon>
        <taxon>Chenopodiaceae</taxon>
        <taxon>Chenopodioideae</taxon>
        <taxon>Anserineae</taxon>
        <taxon>Spinacia</taxon>
    </lineage>
</organism>
<feature type="domain" description="TF-B3" evidence="6">
    <location>
        <begin position="349"/>
        <end position="448"/>
    </location>
</feature>
<gene>
    <name evidence="8" type="primary">LOC110787474</name>
</gene>
<accession>A0ABM3RN56</accession>
<dbReference type="SMART" id="SM01019">
    <property type="entry name" value="B3"/>
    <property type="match status" value="3"/>
</dbReference>
<feature type="domain" description="TF-B3" evidence="6">
    <location>
        <begin position="34"/>
        <end position="111"/>
    </location>
</feature>
<dbReference type="Pfam" id="PF02362">
    <property type="entry name" value="B3"/>
    <property type="match status" value="3"/>
</dbReference>
<dbReference type="CDD" id="cd10017">
    <property type="entry name" value="B3_DNA"/>
    <property type="match status" value="3"/>
</dbReference>
<keyword evidence="5" id="KW-0539">Nucleus</keyword>
<dbReference type="PANTHER" id="PTHR31391:SF165">
    <property type="entry name" value="B3 DOMAIN-CONTAINING PROTEIN LOC_OS12G40080-LIKE"/>
    <property type="match status" value="1"/>
</dbReference>
<keyword evidence="3" id="KW-0238">DNA-binding</keyword>
<evidence type="ECO:0000256" key="4">
    <source>
        <dbReference type="ARBA" id="ARBA00023163"/>
    </source>
</evidence>
<dbReference type="GeneID" id="110787474"/>
<dbReference type="InterPro" id="IPR015300">
    <property type="entry name" value="DNA-bd_pseudobarrel_sf"/>
</dbReference>
<comment type="subcellular location">
    <subcellularLocation>
        <location evidence="1">Nucleus</location>
    </subcellularLocation>
</comment>
<name>A0ABM3RN56_SPIOL</name>
<dbReference type="RefSeq" id="XP_056697040.1">
    <property type="nucleotide sequence ID" value="XM_056841062.1"/>
</dbReference>
<sequence>MNMEEGDGFSARWPQASFFKFLLQPRFDLQFFEIPKGFMKTHGNILSNVICLNIPPTGKKWKCNLVRENGKAFLQKGWAEFVEFYSLSHGHCLMFKYRGDSRFDVVIFDMSASEIEYPPFGPEKYREENPPERRKKTIDLTTKPSTTKKGKEGIQTIVNDKLIIAKGSRLSPEENNRVHAYAYQCKNPLFAIKMQPSFVEHNYSLGIPKEYVKRYLNKERPFNHAFNLQTDDTRKTWEVVIVANSTHVKLREGWKCFALDNKLNVGDVCVFELINKHEFKVRVFGVVNDMGKVEADEVKGVLTNVTQARVQTSMDDKVILARGCSLTPEEDKRVRAYASQCKKSKNPLFVTKMQPSFVEYHFRVSIPKEFGKKYLHKKNGHLIDRKFSLKTNTGRKTWPVTIGGIDQRARLKVGWKKFAIENKLKVDDICVFELINKQEFQVGILRVGNAKENRRESDNHIIKTELMNS</sequence>
<dbReference type="PANTHER" id="PTHR31391">
    <property type="entry name" value="B3 DOMAIN-CONTAINING PROTEIN OS11G0197600-RELATED"/>
    <property type="match status" value="1"/>
</dbReference>
<evidence type="ECO:0000256" key="1">
    <source>
        <dbReference type="ARBA" id="ARBA00004123"/>
    </source>
</evidence>
<reference evidence="8" key="2">
    <citation type="submission" date="2025-08" db="UniProtKB">
        <authorList>
            <consortium name="RefSeq"/>
        </authorList>
    </citation>
    <scope>IDENTIFICATION</scope>
    <source>
        <tissue evidence="8">Leaf</tissue>
    </source>
</reference>
<keyword evidence="4" id="KW-0804">Transcription</keyword>
<evidence type="ECO:0000259" key="6">
    <source>
        <dbReference type="PROSITE" id="PS50863"/>
    </source>
</evidence>
<evidence type="ECO:0000313" key="8">
    <source>
        <dbReference type="RefSeq" id="XP_056697040.1"/>
    </source>
</evidence>
<dbReference type="PROSITE" id="PS50863">
    <property type="entry name" value="B3"/>
    <property type="match status" value="3"/>
</dbReference>
<dbReference type="InterPro" id="IPR003340">
    <property type="entry name" value="B3_DNA-bd"/>
</dbReference>
<keyword evidence="2" id="KW-0805">Transcription regulation</keyword>
<proteinExistence type="predicted"/>
<dbReference type="SUPFAM" id="SSF101936">
    <property type="entry name" value="DNA-binding pseudobarrel domain"/>
    <property type="match status" value="3"/>
</dbReference>
<evidence type="ECO:0000256" key="2">
    <source>
        <dbReference type="ARBA" id="ARBA00023015"/>
    </source>
</evidence>
<evidence type="ECO:0000256" key="3">
    <source>
        <dbReference type="ARBA" id="ARBA00023125"/>
    </source>
</evidence>
<dbReference type="Gene3D" id="2.40.330.10">
    <property type="entry name" value="DNA-binding pseudobarrel domain"/>
    <property type="match status" value="3"/>
</dbReference>
<dbReference type="InterPro" id="IPR044837">
    <property type="entry name" value="REM16-like"/>
</dbReference>